<dbReference type="AlphaFoldDB" id="A0AAW1NWI0"/>
<evidence type="ECO:0000256" key="1">
    <source>
        <dbReference type="SAM" id="MobiDB-lite"/>
    </source>
</evidence>
<name>A0AAW1NWI0_9CHLO</name>
<proteinExistence type="predicted"/>
<sequence>MARYQLCAEKTSSQLGCSFHTYVSTQCREEKDAEGHPVRHCTRHSKRYQDCGRGRELVEESTEVITDPHIDRTLRASNLQEPFSAGEIPPRPQQALDSRLGEALEEVMLSAQDYRHLVSRPDDEAKQGRERPGSKLPLTDLTQPSKSYFSLPSLFWSATAGAKSREVSPGRKQRHDTWDEYAKDFQEV</sequence>
<feature type="region of interest" description="Disordered" evidence="1">
    <location>
        <begin position="117"/>
        <end position="146"/>
    </location>
</feature>
<feature type="compositionally biased region" description="Basic and acidic residues" evidence="1">
    <location>
        <begin position="117"/>
        <end position="133"/>
    </location>
</feature>
<keyword evidence="3" id="KW-1185">Reference proteome</keyword>
<gene>
    <name evidence="2" type="ORF">WJX73_005419</name>
</gene>
<dbReference type="Proteomes" id="UP001465755">
    <property type="component" value="Unassembled WGS sequence"/>
</dbReference>
<accession>A0AAW1NWI0</accession>
<dbReference type="EMBL" id="JALJOQ010000074">
    <property type="protein sequence ID" value="KAK9801926.1"/>
    <property type="molecule type" value="Genomic_DNA"/>
</dbReference>
<reference evidence="2 3" key="1">
    <citation type="journal article" date="2024" name="Nat. Commun.">
        <title>Phylogenomics reveals the evolutionary origins of lichenization in chlorophyte algae.</title>
        <authorList>
            <person name="Puginier C."/>
            <person name="Libourel C."/>
            <person name="Otte J."/>
            <person name="Skaloud P."/>
            <person name="Haon M."/>
            <person name="Grisel S."/>
            <person name="Petersen M."/>
            <person name="Berrin J.G."/>
            <person name="Delaux P.M."/>
            <person name="Dal Grande F."/>
            <person name="Keller J."/>
        </authorList>
    </citation>
    <scope>NUCLEOTIDE SEQUENCE [LARGE SCALE GENOMIC DNA]</scope>
    <source>
        <strain evidence="2 3">SAG 2036</strain>
    </source>
</reference>
<comment type="caution">
    <text evidence="2">The sequence shown here is derived from an EMBL/GenBank/DDBJ whole genome shotgun (WGS) entry which is preliminary data.</text>
</comment>
<organism evidence="2 3">
    <name type="scientific">Symbiochloris irregularis</name>
    <dbReference type="NCBI Taxonomy" id="706552"/>
    <lineage>
        <taxon>Eukaryota</taxon>
        <taxon>Viridiplantae</taxon>
        <taxon>Chlorophyta</taxon>
        <taxon>core chlorophytes</taxon>
        <taxon>Trebouxiophyceae</taxon>
        <taxon>Trebouxiales</taxon>
        <taxon>Trebouxiaceae</taxon>
        <taxon>Symbiochloris</taxon>
    </lineage>
</organism>
<evidence type="ECO:0000313" key="3">
    <source>
        <dbReference type="Proteomes" id="UP001465755"/>
    </source>
</evidence>
<evidence type="ECO:0000313" key="2">
    <source>
        <dbReference type="EMBL" id="KAK9801926.1"/>
    </source>
</evidence>
<protein>
    <submittedName>
        <fullName evidence="2">Uncharacterized protein</fullName>
    </submittedName>
</protein>